<feature type="transmembrane region" description="Helical" evidence="1">
    <location>
        <begin position="142"/>
        <end position="162"/>
    </location>
</feature>
<proteinExistence type="predicted"/>
<keyword evidence="1" id="KW-0472">Membrane</keyword>
<sequence length="186" mass="19354">MKPRELLRAAESFRAADSPSAAVGTMVRRALHATRTDGLLRGAWLGHPLHPLVVTVPLGAWISSAIFDLGTRNEDAARKLVAIGLAATPPAIIAGLADYADLDARQRRIGTLHAVTNTVATAVFAASYLVRRQGKHREGATLGLLALAVVSAGGALGGHLSYAQGAGVRRWPEATGSSPRIAGEKS</sequence>
<evidence type="ECO:0000259" key="2">
    <source>
        <dbReference type="Pfam" id="PF09990"/>
    </source>
</evidence>
<evidence type="ECO:0000256" key="1">
    <source>
        <dbReference type="SAM" id="Phobius"/>
    </source>
</evidence>
<evidence type="ECO:0000313" key="6">
    <source>
        <dbReference type="Proteomes" id="UP000186883"/>
    </source>
</evidence>
<evidence type="ECO:0000313" key="4">
    <source>
        <dbReference type="EMBL" id="OKA06809.1"/>
    </source>
</evidence>
<keyword evidence="1" id="KW-1133">Transmembrane helix</keyword>
<keyword evidence="6" id="KW-1185">Reference proteome</keyword>
<dbReference type="Proteomes" id="UP000186883">
    <property type="component" value="Unassembled WGS sequence"/>
</dbReference>
<organism evidence="3 5">
    <name type="scientific">Amycolatopsis regifaucium</name>
    <dbReference type="NCBI Taxonomy" id="546365"/>
    <lineage>
        <taxon>Bacteria</taxon>
        <taxon>Bacillati</taxon>
        <taxon>Actinomycetota</taxon>
        <taxon>Actinomycetes</taxon>
        <taxon>Pseudonocardiales</taxon>
        <taxon>Pseudonocardiaceae</taxon>
        <taxon>Amycolatopsis</taxon>
    </lineage>
</organism>
<reference evidence="3 5" key="1">
    <citation type="submission" date="2015-12" db="EMBL/GenBank/DDBJ databases">
        <title>Amycolatopsis regifaucium genome sequencing and assembly.</title>
        <authorList>
            <person name="Mayilraj S."/>
        </authorList>
    </citation>
    <scope>NUCLEOTIDE SEQUENCE [LARGE SCALE GENOMIC DNA]</scope>
    <source>
        <strain evidence="3 5">GY080</strain>
    </source>
</reference>
<feature type="transmembrane region" description="Helical" evidence="1">
    <location>
        <begin position="49"/>
        <end position="68"/>
    </location>
</feature>
<evidence type="ECO:0000313" key="5">
    <source>
        <dbReference type="Proteomes" id="UP000076321"/>
    </source>
</evidence>
<dbReference type="OrthoDB" id="9795104at2"/>
<dbReference type="EMBL" id="LQCI01000018">
    <property type="protein sequence ID" value="KZB83751.1"/>
    <property type="molecule type" value="Genomic_DNA"/>
</dbReference>
<name>A0A154MH23_9PSEU</name>
<dbReference type="EMBL" id="LOBU02000014">
    <property type="protein sequence ID" value="OKA06809.1"/>
    <property type="molecule type" value="Genomic_DNA"/>
</dbReference>
<dbReference type="Proteomes" id="UP000076321">
    <property type="component" value="Unassembled WGS sequence"/>
</dbReference>
<keyword evidence="1" id="KW-0812">Transmembrane</keyword>
<protein>
    <submittedName>
        <fullName evidence="4">DUF2231 domain-containing protein</fullName>
    </submittedName>
</protein>
<gene>
    <name evidence="4" type="ORF">ATP06_0219930</name>
    <name evidence="3" type="ORF">AVL48_34700</name>
</gene>
<accession>A0A154MH23</accession>
<dbReference type="InterPro" id="IPR019251">
    <property type="entry name" value="DUF2231_TM"/>
</dbReference>
<feature type="transmembrane region" description="Helical" evidence="1">
    <location>
        <begin position="80"/>
        <end position="97"/>
    </location>
</feature>
<feature type="transmembrane region" description="Helical" evidence="1">
    <location>
        <begin position="109"/>
        <end position="130"/>
    </location>
</feature>
<dbReference type="AlphaFoldDB" id="A0A154MH23"/>
<reference evidence="4 6" key="2">
    <citation type="submission" date="2016-11" db="EMBL/GenBank/DDBJ databases">
        <title>Genome sequencing of Amycolatopsis regifaucium.</title>
        <authorList>
            <person name="Mayilraj S."/>
            <person name="Kaur N."/>
        </authorList>
    </citation>
    <scope>NUCLEOTIDE SEQUENCE [LARGE SCALE GENOMIC DNA]</scope>
    <source>
        <strain evidence="4 6">GY080</strain>
    </source>
</reference>
<dbReference type="Pfam" id="PF09990">
    <property type="entry name" value="DUF2231"/>
    <property type="match status" value="1"/>
</dbReference>
<dbReference type="RefSeq" id="WP_061982153.1">
    <property type="nucleotide sequence ID" value="NZ_FOPQ01000003.1"/>
</dbReference>
<evidence type="ECO:0000313" key="3">
    <source>
        <dbReference type="EMBL" id="KZB83751.1"/>
    </source>
</evidence>
<feature type="domain" description="DUF2231" evidence="2">
    <location>
        <begin position="46"/>
        <end position="169"/>
    </location>
</feature>
<comment type="caution">
    <text evidence="3">The sequence shown here is derived from an EMBL/GenBank/DDBJ whole genome shotgun (WGS) entry which is preliminary data.</text>
</comment>